<keyword evidence="2" id="KW-0472">Membrane</keyword>
<dbReference type="InterPro" id="IPR036680">
    <property type="entry name" value="SPOR-like_sf"/>
</dbReference>
<dbReference type="HOGENOM" id="CLU_068683_0_0_4"/>
<dbReference type="KEGG" id="shd:SUTH_01308"/>
<evidence type="ECO:0000256" key="1">
    <source>
        <dbReference type="SAM" id="MobiDB-lite"/>
    </source>
</evidence>
<dbReference type="GO" id="GO:0030428">
    <property type="term" value="C:cell septum"/>
    <property type="evidence" value="ECO:0007669"/>
    <property type="project" value="TreeGrafter"/>
</dbReference>
<evidence type="ECO:0000313" key="4">
    <source>
        <dbReference type="EMBL" id="BAO29108.1"/>
    </source>
</evidence>
<dbReference type="GO" id="GO:0032506">
    <property type="term" value="P:cytokinetic process"/>
    <property type="evidence" value="ECO:0007669"/>
    <property type="project" value="TreeGrafter"/>
</dbReference>
<dbReference type="InterPro" id="IPR007730">
    <property type="entry name" value="SPOR-like_dom"/>
</dbReference>
<dbReference type="GO" id="GO:0042834">
    <property type="term" value="F:peptidoglycan binding"/>
    <property type="evidence" value="ECO:0007669"/>
    <property type="project" value="InterPro"/>
</dbReference>
<dbReference type="InterPro" id="IPR052521">
    <property type="entry name" value="Cell_div_SPOR-domain"/>
</dbReference>
<dbReference type="PANTHER" id="PTHR38687:SF1">
    <property type="entry name" value="CELL DIVISION PROTEIN DEDD"/>
    <property type="match status" value="1"/>
</dbReference>
<feature type="compositionally biased region" description="Polar residues" evidence="1">
    <location>
        <begin position="53"/>
        <end position="63"/>
    </location>
</feature>
<reference evidence="4 5" key="1">
    <citation type="journal article" date="2014" name="Syst. Appl. Microbiol.">
        <title>Complete genomes of freshwater sulfur oxidizers Sulfuricella denitrificans skB26 and Sulfuritalea hydrogenivorans sk43H: genetic insights into the sulfur oxidation pathway of betaproteobacteria.</title>
        <authorList>
            <person name="Watanabe T."/>
            <person name="Kojima H."/>
            <person name="Fukui M."/>
        </authorList>
    </citation>
    <scope>NUCLEOTIDE SEQUENCE [LARGE SCALE GENOMIC DNA]</scope>
    <source>
        <strain evidence="4">DSM22779</strain>
    </source>
</reference>
<dbReference type="STRING" id="1223802.SUTH_01308"/>
<dbReference type="Gene3D" id="3.30.70.1070">
    <property type="entry name" value="Sporulation related repeat"/>
    <property type="match status" value="1"/>
</dbReference>
<name>W0SH86_9PROT</name>
<keyword evidence="2" id="KW-0812">Transmembrane</keyword>
<keyword evidence="2" id="KW-1133">Transmembrane helix</keyword>
<accession>W0SH86</accession>
<proteinExistence type="predicted"/>
<dbReference type="GO" id="GO:0032153">
    <property type="term" value="C:cell division site"/>
    <property type="evidence" value="ECO:0007669"/>
    <property type="project" value="TreeGrafter"/>
</dbReference>
<dbReference type="Proteomes" id="UP000031637">
    <property type="component" value="Chromosome"/>
</dbReference>
<evidence type="ECO:0000256" key="2">
    <source>
        <dbReference type="SAM" id="Phobius"/>
    </source>
</evidence>
<dbReference type="PANTHER" id="PTHR38687">
    <property type="entry name" value="CELL DIVISION PROTEIN DEDD-RELATED"/>
    <property type="match status" value="1"/>
</dbReference>
<evidence type="ECO:0000313" key="5">
    <source>
        <dbReference type="Proteomes" id="UP000031637"/>
    </source>
</evidence>
<gene>
    <name evidence="4" type="ORF">SUTH_01308</name>
</gene>
<keyword evidence="5" id="KW-1185">Reference proteome</keyword>
<dbReference type="RefSeq" id="WP_041098016.1">
    <property type="nucleotide sequence ID" value="NZ_AP012547.1"/>
</dbReference>
<sequence length="237" mass="24693">MAEQDTSPDADLQLKKRARRRLVGAVALALFAVIILPMVMDREPRPLSQDIQVRIPSQDSTGLASRVIPGKPAATPMPAPESKPAAEQKPEVPAKPEPAAAVPAAAAPAANTKPAPAAAVMPVAKPAEKPVEKPAAPEKKAETVEKPATKTSTEAKPAVDASGQWVVQLGAYKEAGNVKVLLSKLKGIGVPAYTEKFDSPQGPRTRVRAGPFASQDAAEKARARIKIIGVDGPVAPK</sequence>
<protein>
    <submittedName>
        <fullName evidence="4">Sporulation related</fullName>
    </submittedName>
</protein>
<feature type="region of interest" description="Disordered" evidence="1">
    <location>
        <begin position="193"/>
        <end position="216"/>
    </location>
</feature>
<feature type="domain" description="SPOR" evidence="3">
    <location>
        <begin position="159"/>
        <end position="237"/>
    </location>
</feature>
<feature type="transmembrane region" description="Helical" evidence="2">
    <location>
        <begin position="22"/>
        <end position="40"/>
    </location>
</feature>
<dbReference type="PROSITE" id="PS51724">
    <property type="entry name" value="SPOR"/>
    <property type="match status" value="1"/>
</dbReference>
<feature type="region of interest" description="Disordered" evidence="1">
    <location>
        <begin position="53"/>
        <end position="159"/>
    </location>
</feature>
<evidence type="ECO:0000259" key="3">
    <source>
        <dbReference type="PROSITE" id="PS51724"/>
    </source>
</evidence>
<feature type="compositionally biased region" description="Basic and acidic residues" evidence="1">
    <location>
        <begin position="84"/>
        <end position="94"/>
    </location>
</feature>
<dbReference type="Pfam" id="PF05036">
    <property type="entry name" value="SPOR"/>
    <property type="match status" value="1"/>
</dbReference>
<feature type="compositionally biased region" description="Low complexity" evidence="1">
    <location>
        <begin position="97"/>
        <end position="125"/>
    </location>
</feature>
<feature type="compositionally biased region" description="Basic and acidic residues" evidence="1">
    <location>
        <begin position="126"/>
        <end position="148"/>
    </location>
</feature>
<dbReference type="OrthoDB" id="8563804at2"/>
<dbReference type="SUPFAM" id="SSF110997">
    <property type="entry name" value="Sporulation related repeat"/>
    <property type="match status" value="1"/>
</dbReference>
<dbReference type="AlphaFoldDB" id="W0SH86"/>
<organism evidence="4 5">
    <name type="scientific">Sulfuritalea hydrogenivorans sk43H</name>
    <dbReference type="NCBI Taxonomy" id="1223802"/>
    <lineage>
        <taxon>Bacteria</taxon>
        <taxon>Pseudomonadati</taxon>
        <taxon>Pseudomonadota</taxon>
        <taxon>Betaproteobacteria</taxon>
        <taxon>Nitrosomonadales</taxon>
        <taxon>Sterolibacteriaceae</taxon>
        <taxon>Sulfuritalea</taxon>
    </lineage>
</organism>
<dbReference type="EMBL" id="AP012547">
    <property type="protein sequence ID" value="BAO29108.1"/>
    <property type="molecule type" value="Genomic_DNA"/>
</dbReference>